<gene>
    <name evidence="2" type="ORF">DCF15_06675</name>
</gene>
<reference evidence="3" key="1">
    <citation type="submission" date="2018-04" db="EMBL/GenBank/DDBJ databases">
        <authorList>
            <person name="Cornet L."/>
        </authorList>
    </citation>
    <scope>NUCLEOTIDE SEQUENCE [LARGE SCALE GENOMIC DNA]</scope>
</reference>
<evidence type="ECO:0000256" key="1">
    <source>
        <dbReference type="SAM" id="Phobius"/>
    </source>
</evidence>
<dbReference type="Proteomes" id="UP000249794">
    <property type="component" value="Unassembled WGS sequence"/>
</dbReference>
<name>A0A2W4ZHJ4_9CYAN</name>
<evidence type="ECO:0000313" key="2">
    <source>
        <dbReference type="EMBL" id="PZO57625.1"/>
    </source>
</evidence>
<feature type="transmembrane region" description="Helical" evidence="1">
    <location>
        <begin position="179"/>
        <end position="198"/>
    </location>
</feature>
<sequence length="222" mass="24527">MQDLNGLLKAHVKQQKAAHPWLARLLRFPWRSLNFSFSQLDQAFWIWGAIALAIFSLAQFSTLSWMTQSLLDAALTGIGIISTSKLTWRLACSERLKWVVCLWAVLMMVGMIATAYGIFCSSSPGAVLILLNLCPLWLGLCALGYLAMSIGLQSRCFGAASWVHGAAIAALSFDPHHQFLTTGLVMALTLFFFSVVPWDMRAAEAEELCGVQIRDSRLEIAD</sequence>
<keyword evidence="1" id="KW-0812">Transmembrane</keyword>
<evidence type="ECO:0000313" key="3">
    <source>
        <dbReference type="Proteomes" id="UP000249794"/>
    </source>
</evidence>
<dbReference type="AlphaFoldDB" id="A0A2W4ZHJ4"/>
<reference evidence="2 3" key="2">
    <citation type="submission" date="2018-06" db="EMBL/GenBank/DDBJ databases">
        <title>Metagenomic assembly of (sub)arctic Cyanobacteria and their associated microbiome from non-axenic cultures.</title>
        <authorList>
            <person name="Baurain D."/>
        </authorList>
    </citation>
    <scope>NUCLEOTIDE SEQUENCE [LARGE SCALE GENOMIC DNA]</scope>
    <source>
        <strain evidence="2">ULC027bin1</strain>
    </source>
</reference>
<keyword evidence="1" id="KW-0472">Membrane</keyword>
<dbReference type="EMBL" id="QBMP01000048">
    <property type="protein sequence ID" value="PZO57625.1"/>
    <property type="molecule type" value="Genomic_DNA"/>
</dbReference>
<organism evidence="2 3">
    <name type="scientific">Phormidesmis priestleyi</name>
    <dbReference type="NCBI Taxonomy" id="268141"/>
    <lineage>
        <taxon>Bacteria</taxon>
        <taxon>Bacillati</taxon>
        <taxon>Cyanobacteriota</taxon>
        <taxon>Cyanophyceae</taxon>
        <taxon>Leptolyngbyales</taxon>
        <taxon>Leptolyngbyaceae</taxon>
        <taxon>Phormidesmis</taxon>
    </lineage>
</organism>
<feature type="transmembrane region" description="Helical" evidence="1">
    <location>
        <begin position="100"/>
        <end position="119"/>
    </location>
</feature>
<proteinExistence type="predicted"/>
<feature type="transmembrane region" description="Helical" evidence="1">
    <location>
        <begin position="155"/>
        <end position="173"/>
    </location>
</feature>
<feature type="transmembrane region" description="Helical" evidence="1">
    <location>
        <begin position="125"/>
        <end position="148"/>
    </location>
</feature>
<protein>
    <submittedName>
        <fullName evidence="2">Uncharacterized protein</fullName>
    </submittedName>
</protein>
<accession>A0A2W4ZHJ4</accession>
<comment type="caution">
    <text evidence="2">The sequence shown here is derived from an EMBL/GenBank/DDBJ whole genome shotgun (WGS) entry which is preliminary data.</text>
</comment>
<keyword evidence="1" id="KW-1133">Transmembrane helix</keyword>
<feature type="transmembrane region" description="Helical" evidence="1">
    <location>
        <begin position="44"/>
        <end position="63"/>
    </location>
</feature>